<dbReference type="EMBL" id="ML119051">
    <property type="protein sequence ID" value="ROT43087.1"/>
    <property type="molecule type" value="Genomic_DNA"/>
</dbReference>
<keyword evidence="2" id="KW-1133">Transmembrane helix</keyword>
<proteinExistence type="predicted"/>
<dbReference type="Proteomes" id="UP000272025">
    <property type="component" value="Unassembled WGS sequence"/>
</dbReference>
<keyword evidence="2" id="KW-0812">Transmembrane</keyword>
<evidence type="ECO:0000256" key="3">
    <source>
        <dbReference type="SAM" id="SignalP"/>
    </source>
</evidence>
<accession>A0A3N2Q8R7</accession>
<feature type="compositionally biased region" description="Polar residues" evidence="1">
    <location>
        <begin position="306"/>
        <end position="322"/>
    </location>
</feature>
<dbReference type="OrthoDB" id="4065319at2759"/>
<feature type="transmembrane region" description="Helical" evidence="2">
    <location>
        <begin position="183"/>
        <end position="205"/>
    </location>
</feature>
<feature type="region of interest" description="Disordered" evidence="1">
    <location>
        <begin position="30"/>
        <end position="141"/>
    </location>
</feature>
<evidence type="ECO:0000313" key="5">
    <source>
        <dbReference type="Proteomes" id="UP000272025"/>
    </source>
</evidence>
<sequence>MVRIRFASQRSALVHPALAAVALFATTSLAQNNNGGGGGNNNNNNNNNDDNDDNDSPPSVEDSGPSPAPENEDNEGDNEPSPPAPTPSQDEEEQNEEPPPTPTPSPEQEDEPTPTPTPDNPDDSSPAPTPTPAPTRTEANDEEFTSFASLTNAPLIVTYPPAAVPPTVNAPFTQRSSAPEGTVFIVVGAILGAFGLGILLWRGIVACLLHRSVRRAALAQHDSDSKSAFPAPPAPFYKYSDHNSTLSLSAAGNARGTRRTNRGPIPSATPSQSNLFFSPTAASGAAGSGGGRDSRFLPSGFYAAGNPSSPGHTHSISLTNLRPDSRGLSRNAMRDHTPPESPQFPPARRDMSTSSLNLSGPPTTGRAPSAYLEDLLDENPSAFPPSNMPPANPQRGSPGSRF</sequence>
<evidence type="ECO:0008006" key="6">
    <source>
        <dbReference type="Google" id="ProtNLM"/>
    </source>
</evidence>
<feature type="chain" id="PRO_5017999609" description="Mid2 domain-containing protein" evidence="3">
    <location>
        <begin position="31"/>
        <end position="402"/>
    </location>
</feature>
<protein>
    <recommendedName>
        <fullName evidence="6">Mid2 domain-containing protein</fullName>
    </recommendedName>
</protein>
<dbReference type="GeneID" id="39577444"/>
<name>A0A3N2Q8R7_SODAK</name>
<dbReference type="PANTHER" id="PTHR36089:SF1">
    <property type="entry name" value="CHITIN SYNTHASE 3 COMPLEX PROTEIN CSI2-RELATED"/>
    <property type="match status" value="1"/>
</dbReference>
<feature type="compositionally biased region" description="Pro residues" evidence="1">
    <location>
        <begin position="382"/>
        <end position="392"/>
    </location>
</feature>
<feature type="region of interest" description="Disordered" evidence="1">
    <location>
        <begin position="251"/>
        <end position="402"/>
    </location>
</feature>
<feature type="compositionally biased region" description="Polar residues" evidence="1">
    <location>
        <begin position="268"/>
        <end position="277"/>
    </location>
</feature>
<gene>
    <name evidence="4" type="ORF">SODALDRAFT_30399</name>
</gene>
<dbReference type="AlphaFoldDB" id="A0A3N2Q8R7"/>
<keyword evidence="2" id="KW-0472">Membrane</keyword>
<keyword evidence="5" id="KW-1185">Reference proteome</keyword>
<dbReference type="GO" id="GO:0000324">
    <property type="term" value="C:fungal-type vacuole"/>
    <property type="evidence" value="ECO:0007669"/>
    <property type="project" value="TreeGrafter"/>
</dbReference>
<feature type="signal peptide" evidence="3">
    <location>
        <begin position="1"/>
        <end position="30"/>
    </location>
</feature>
<evidence type="ECO:0000256" key="2">
    <source>
        <dbReference type="SAM" id="Phobius"/>
    </source>
</evidence>
<dbReference type="PANTHER" id="PTHR36089">
    <property type="entry name" value="CHITIN SYNTHASE 3 COMPLEX PROTEIN CSI2-RELATED"/>
    <property type="match status" value="1"/>
</dbReference>
<dbReference type="InterPro" id="IPR051009">
    <property type="entry name" value="PRM"/>
</dbReference>
<keyword evidence="3" id="KW-0732">Signal</keyword>
<feature type="compositionally biased region" description="Polar residues" evidence="1">
    <location>
        <begin position="352"/>
        <end position="362"/>
    </location>
</feature>
<dbReference type="PRINTS" id="PR01217">
    <property type="entry name" value="PRICHEXTENSN"/>
</dbReference>
<feature type="compositionally biased region" description="Basic and acidic residues" evidence="1">
    <location>
        <begin position="323"/>
        <end position="338"/>
    </location>
</feature>
<dbReference type="RefSeq" id="XP_028470893.1">
    <property type="nucleotide sequence ID" value="XM_028608966.1"/>
</dbReference>
<evidence type="ECO:0000256" key="1">
    <source>
        <dbReference type="SAM" id="MobiDB-lite"/>
    </source>
</evidence>
<reference evidence="4 5" key="1">
    <citation type="journal article" date="2018" name="Mol. Ecol.">
        <title>The obligate alkalophilic soda-lake fungus Sodiomyces alkalinus has shifted to a protein diet.</title>
        <authorList>
            <person name="Grum-Grzhimaylo A.A."/>
            <person name="Falkoski D.L."/>
            <person name="van den Heuvel J."/>
            <person name="Valero-Jimenez C.A."/>
            <person name="Min B."/>
            <person name="Choi I.G."/>
            <person name="Lipzen A."/>
            <person name="Daum C.G."/>
            <person name="Aanen D.K."/>
            <person name="Tsang A."/>
            <person name="Henrissat B."/>
            <person name="Bilanenko E.N."/>
            <person name="de Vries R.P."/>
            <person name="van Kan J.A.L."/>
            <person name="Grigoriev I.V."/>
            <person name="Debets A.J.M."/>
        </authorList>
    </citation>
    <scope>NUCLEOTIDE SEQUENCE [LARGE SCALE GENOMIC DNA]</scope>
    <source>
        <strain evidence="4 5">F11</strain>
    </source>
</reference>
<evidence type="ECO:0000313" key="4">
    <source>
        <dbReference type="EMBL" id="ROT43087.1"/>
    </source>
</evidence>
<organism evidence="4 5">
    <name type="scientific">Sodiomyces alkalinus (strain CBS 110278 / VKM F-3762 / F11)</name>
    <name type="common">Alkaliphilic filamentous fungus</name>
    <dbReference type="NCBI Taxonomy" id="1314773"/>
    <lineage>
        <taxon>Eukaryota</taxon>
        <taxon>Fungi</taxon>
        <taxon>Dikarya</taxon>
        <taxon>Ascomycota</taxon>
        <taxon>Pezizomycotina</taxon>
        <taxon>Sordariomycetes</taxon>
        <taxon>Hypocreomycetidae</taxon>
        <taxon>Glomerellales</taxon>
        <taxon>Plectosphaerellaceae</taxon>
        <taxon>Sodiomyces</taxon>
    </lineage>
</organism>